<gene>
    <name evidence="2" type="ORF">SANT12839_023680</name>
</gene>
<dbReference type="Proteomes" id="UP000299290">
    <property type="component" value="Unassembled WGS sequence"/>
</dbReference>
<reference evidence="2 3" key="1">
    <citation type="journal article" date="2020" name="Int. J. Syst. Evol. Microbiol.">
        <title>Reclassification of Streptomyces castelarensis and Streptomyces sporoclivatus as later heterotypic synonyms of Streptomyces antimycoticus.</title>
        <authorList>
            <person name="Komaki H."/>
            <person name="Tamura T."/>
        </authorList>
    </citation>
    <scope>NUCLEOTIDE SEQUENCE [LARGE SCALE GENOMIC DNA]</scope>
    <source>
        <strain evidence="2 3">NBRC 12839</strain>
    </source>
</reference>
<keyword evidence="1" id="KW-0812">Transmembrane</keyword>
<dbReference type="EMBL" id="BJHV01000001">
    <property type="protein sequence ID" value="GDY41486.1"/>
    <property type="molecule type" value="Genomic_DNA"/>
</dbReference>
<organism evidence="2 3">
    <name type="scientific">Streptomyces antimycoticus</name>
    <dbReference type="NCBI Taxonomy" id="68175"/>
    <lineage>
        <taxon>Bacteria</taxon>
        <taxon>Bacillati</taxon>
        <taxon>Actinomycetota</taxon>
        <taxon>Actinomycetes</taxon>
        <taxon>Kitasatosporales</taxon>
        <taxon>Streptomycetaceae</taxon>
        <taxon>Streptomyces</taxon>
        <taxon>Streptomyces violaceusniger group</taxon>
    </lineage>
</organism>
<proteinExistence type="predicted"/>
<evidence type="ECO:0000313" key="3">
    <source>
        <dbReference type="Proteomes" id="UP000299290"/>
    </source>
</evidence>
<evidence type="ECO:0008006" key="4">
    <source>
        <dbReference type="Google" id="ProtNLM"/>
    </source>
</evidence>
<comment type="caution">
    <text evidence="2">The sequence shown here is derived from an EMBL/GenBank/DDBJ whole genome shotgun (WGS) entry which is preliminary data.</text>
</comment>
<name>A0A4D4K453_9ACTN</name>
<feature type="transmembrane region" description="Helical" evidence="1">
    <location>
        <begin position="84"/>
        <end position="101"/>
    </location>
</feature>
<keyword evidence="3" id="KW-1185">Reference proteome</keyword>
<feature type="transmembrane region" description="Helical" evidence="1">
    <location>
        <begin position="12"/>
        <end position="33"/>
    </location>
</feature>
<feature type="transmembrane region" description="Helical" evidence="1">
    <location>
        <begin position="45"/>
        <end position="64"/>
    </location>
</feature>
<keyword evidence="1" id="KW-0472">Membrane</keyword>
<protein>
    <recommendedName>
        <fullName evidence="4">Potassium channel domain-containing protein</fullName>
    </recommendedName>
</protein>
<evidence type="ECO:0000256" key="1">
    <source>
        <dbReference type="SAM" id="Phobius"/>
    </source>
</evidence>
<keyword evidence="1" id="KW-1133">Transmembrane helix</keyword>
<feature type="transmembrane region" description="Helical" evidence="1">
    <location>
        <begin position="108"/>
        <end position="128"/>
    </location>
</feature>
<accession>A0A4D4K453</accession>
<dbReference type="AlphaFoldDB" id="A0A4D4K453"/>
<evidence type="ECO:0000313" key="2">
    <source>
        <dbReference type="EMBL" id="GDY41486.1"/>
    </source>
</evidence>
<sequence length="146" mass="15135">MIAIVLSIAPVTIGWLVAAAAAAFAIVVGTLSFARRQGASISRTLLGIGPALLIIGFAIFYGFFARGNAPSVVVGQQPHLVDVFLLSFGIASTGGFLDVGVHGLAVRVAALLGMLSMVTVAGSSLAVASRTLWIRISETVRRRDQE</sequence>